<feature type="coiled-coil region" evidence="1">
    <location>
        <begin position="771"/>
        <end position="829"/>
    </location>
</feature>
<gene>
    <name evidence="4" type="ORF">AMPC_10430</name>
</gene>
<evidence type="ECO:0000259" key="3">
    <source>
        <dbReference type="Pfam" id="PF13476"/>
    </source>
</evidence>
<keyword evidence="5" id="KW-1185">Reference proteome</keyword>
<dbReference type="SUPFAM" id="SSF52540">
    <property type="entry name" value="P-loop containing nucleoside triphosphate hydrolases"/>
    <property type="match status" value="1"/>
</dbReference>
<dbReference type="Proteomes" id="UP001162734">
    <property type="component" value="Chromosome"/>
</dbReference>
<dbReference type="Gene3D" id="3.40.50.300">
    <property type="entry name" value="P-loop containing nucleotide triphosphate hydrolases"/>
    <property type="match status" value="2"/>
</dbReference>
<keyword evidence="1" id="KW-0175">Coiled coil</keyword>
<evidence type="ECO:0000313" key="4">
    <source>
        <dbReference type="EMBL" id="BDG07930.1"/>
    </source>
</evidence>
<feature type="region of interest" description="Disordered" evidence="2">
    <location>
        <begin position="380"/>
        <end position="407"/>
    </location>
</feature>
<proteinExistence type="predicted"/>
<dbReference type="EMBL" id="AP025592">
    <property type="protein sequence ID" value="BDG07930.1"/>
    <property type="molecule type" value="Genomic_DNA"/>
</dbReference>
<feature type="coiled-coil region" evidence="1">
    <location>
        <begin position="236"/>
        <end position="346"/>
    </location>
</feature>
<sequence length="1004" mass="105762">MRPLELEVTAFGPYRGRQVVDFALLGGSDLFLIHGPTGAGKTSLFDAIVFALYGEVPGSRGAQPRLKSDLAPPEEAPRARFRFALGDEVYTVERTAAFTRPARRGHGEVDQAPTASLRRERDGAVLATRAGAVTEQIEELLGFDAAQFTQVVLLPQGEFKRLLLADSREREDLLKKLFGTEDYEQVANLLERRAQALGQERAVLDTRWREQLGDEEPAALAARAEEGEGALAAARAEAARREAEDALSERALREAEALAERFGRLDAARGALARLEAARDGLLADEARLEAARRAEGVRAELERGAEAARAERERLEGLGAAGRAEEAAAAALAAARKELAGAEAAGPEREALRARAARLELAVEPFQRRAAAIAARDGTEAEVARRAAERDERARQVTEAERRLGEADRRLEELRPIAAAGGEAAQALAAAERALDVARERAEAAERARERAAALERAQAAASAASAASSSAEEAARALSRAREAGMAAWFAGKLAPGHACPVCGATEHPAKATGALVARERVDEAERAAAALRARATEQGAAAARAAAERDEAQARLAALADCGAADALRKAKEEAGRRVLLARSAAAEMESASAARQKLAARLQGARPQLAAAEAALGAAREALAAAAAALEALARQAGEAGVAGDPRPELAEARERLAALESAARRAVRTEGEAAAALAAASSRRGAAEGELEAARARRARAAAALEEACRGAGFGSGEAVRAALLDAAALAALEGSVRSRREQQAAAASAAGELEAALEGLLRPDLAAARARRDEARAALAGARERCGALEREREAVAARRARLDELARERAAVEERLAVARRLADVCSGRLRGSLNLSLQRYVLAARMEEVAEAASRRLLVMSRGRYRFRHDAAKARANAAAGLSLLVEDGWTGHDRAVGALSGGESFLASLSLALGLSDVVLARSGGRRLDALFVDEGFGSLDEETLDQALQALDELRAARRMVGIISHVEELKRRIPARVEVLKGQQGSTVVVRAG</sequence>
<name>A0ABM7X807_9BACT</name>
<dbReference type="Pfam" id="PF13476">
    <property type="entry name" value="AAA_23"/>
    <property type="match status" value="1"/>
</dbReference>
<feature type="domain" description="Rad50/SbcC-type AAA" evidence="3">
    <location>
        <begin position="6"/>
        <end position="196"/>
    </location>
</feature>
<organism evidence="4 5">
    <name type="scientific">Anaeromyxobacter paludicola</name>
    <dbReference type="NCBI Taxonomy" id="2918171"/>
    <lineage>
        <taxon>Bacteria</taxon>
        <taxon>Pseudomonadati</taxon>
        <taxon>Myxococcota</taxon>
        <taxon>Myxococcia</taxon>
        <taxon>Myxococcales</taxon>
        <taxon>Cystobacterineae</taxon>
        <taxon>Anaeromyxobacteraceae</taxon>
        <taxon>Anaeromyxobacter</taxon>
    </lineage>
</organism>
<feature type="coiled-coil region" evidence="1">
    <location>
        <begin position="620"/>
        <end position="702"/>
    </location>
</feature>
<dbReference type="Pfam" id="PF13558">
    <property type="entry name" value="SbcC_Walker_B"/>
    <property type="match status" value="1"/>
</dbReference>
<evidence type="ECO:0000313" key="5">
    <source>
        <dbReference type="Proteomes" id="UP001162734"/>
    </source>
</evidence>
<reference evidence="5" key="1">
    <citation type="journal article" date="2022" name="Int. J. Syst. Evol. Microbiol.">
        <title>Anaeromyxobacter oryzae sp. nov., Anaeromyxobacter diazotrophicus sp. nov. and Anaeromyxobacter paludicola sp. nov., isolated from paddy soils.</title>
        <authorList>
            <person name="Itoh H."/>
            <person name="Xu Z."/>
            <person name="Mise K."/>
            <person name="Masuda Y."/>
            <person name="Ushijima N."/>
            <person name="Hayakawa C."/>
            <person name="Shiratori Y."/>
            <person name="Senoo K."/>
        </authorList>
    </citation>
    <scope>NUCLEOTIDE SEQUENCE [LARGE SCALE GENOMIC DNA]</scope>
    <source>
        <strain evidence="5">Red630</strain>
    </source>
</reference>
<accession>A0ABM7X807</accession>
<evidence type="ECO:0000256" key="1">
    <source>
        <dbReference type="SAM" id="Coils"/>
    </source>
</evidence>
<dbReference type="RefSeq" id="WP_248344948.1">
    <property type="nucleotide sequence ID" value="NZ_AP025592.1"/>
</dbReference>
<dbReference type="PANTHER" id="PTHR32114">
    <property type="entry name" value="ABC TRANSPORTER ABCH.3"/>
    <property type="match status" value="1"/>
</dbReference>
<protein>
    <recommendedName>
        <fullName evidence="3">Rad50/SbcC-type AAA domain-containing protein</fullName>
    </recommendedName>
</protein>
<evidence type="ECO:0000256" key="2">
    <source>
        <dbReference type="SAM" id="MobiDB-lite"/>
    </source>
</evidence>
<dbReference type="InterPro" id="IPR038729">
    <property type="entry name" value="Rad50/SbcC_AAA"/>
</dbReference>
<feature type="coiled-coil region" evidence="1">
    <location>
        <begin position="429"/>
        <end position="466"/>
    </location>
</feature>
<dbReference type="PANTHER" id="PTHR32114:SF2">
    <property type="entry name" value="ABC TRANSPORTER ABCH.3"/>
    <property type="match status" value="1"/>
</dbReference>
<dbReference type="InterPro" id="IPR027417">
    <property type="entry name" value="P-loop_NTPase"/>
</dbReference>